<evidence type="ECO:0000313" key="2">
    <source>
        <dbReference type="Proteomes" id="UP000184139"/>
    </source>
</evidence>
<protein>
    <submittedName>
        <fullName evidence="1">Uncharacterized protein</fullName>
    </submittedName>
</protein>
<sequence length="48" mass="5511">MKKNLLSSDYVQDIIDAMDRAEEFIGNSGYDEFARDLKSVLQLSVAWK</sequence>
<gene>
    <name evidence="1" type="ORF">SAMN02745124_03222</name>
</gene>
<dbReference type="STRING" id="1121409.SAMN02745124_03222"/>
<proteinExistence type="predicted"/>
<accession>A0A1M5XNY8</accession>
<dbReference type="EMBL" id="FQXS01000021">
    <property type="protein sequence ID" value="SHI01258.1"/>
    <property type="molecule type" value="Genomic_DNA"/>
</dbReference>
<evidence type="ECO:0000313" key="1">
    <source>
        <dbReference type="EMBL" id="SHI01258.1"/>
    </source>
</evidence>
<organism evidence="1 2">
    <name type="scientific">Desulfofustis glycolicus DSM 9705</name>
    <dbReference type="NCBI Taxonomy" id="1121409"/>
    <lineage>
        <taxon>Bacteria</taxon>
        <taxon>Pseudomonadati</taxon>
        <taxon>Thermodesulfobacteriota</taxon>
        <taxon>Desulfobulbia</taxon>
        <taxon>Desulfobulbales</taxon>
        <taxon>Desulfocapsaceae</taxon>
        <taxon>Desulfofustis</taxon>
    </lineage>
</organism>
<reference evidence="1 2" key="1">
    <citation type="submission" date="2016-11" db="EMBL/GenBank/DDBJ databases">
        <authorList>
            <person name="Jaros S."/>
            <person name="Januszkiewicz K."/>
            <person name="Wedrychowicz H."/>
        </authorList>
    </citation>
    <scope>NUCLEOTIDE SEQUENCE [LARGE SCALE GENOMIC DNA]</scope>
    <source>
        <strain evidence="1 2">DSM 9705</strain>
    </source>
</reference>
<keyword evidence="2" id="KW-1185">Reference proteome</keyword>
<name>A0A1M5XNY8_9BACT</name>
<dbReference type="RefSeq" id="WP_161949870.1">
    <property type="nucleotide sequence ID" value="NZ_FQXS01000021.1"/>
</dbReference>
<dbReference type="Proteomes" id="UP000184139">
    <property type="component" value="Unassembled WGS sequence"/>
</dbReference>
<dbReference type="AlphaFoldDB" id="A0A1M5XNY8"/>